<proteinExistence type="predicted"/>
<dbReference type="AlphaFoldDB" id="A0A0C7N2X2"/>
<dbReference type="OrthoDB" id="4032459at2759"/>
<feature type="compositionally biased region" description="Basic and acidic residues" evidence="1">
    <location>
        <begin position="98"/>
        <end position="118"/>
    </location>
</feature>
<evidence type="ECO:0000313" key="2">
    <source>
        <dbReference type="EMBL" id="CEP64472.1"/>
    </source>
</evidence>
<dbReference type="GeneID" id="34688025"/>
<accession>A0A0C7N2X2</accession>
<dbReference type="RefSeq" id="XP_022630679.1">
    <property type="nucleotide sequence ID" value="XM_022775315.1"/>
</dbReference>
<feature type="region of interest" description="Disordered" evidence="1">
    <location>
        <begin position="1"/>
        <end position="28"/>
    </location>
</feature>
<dbReference type="HOGENOM" id="CLU_2073586_0_0_1"/>
<keyword evidence="3" id="KW-1185">Reference proteome</keyword>
<reference evidence="2 3" key="1">
    <citation type="submission" date="2014-12" db="EMBL/GenBank/DDBJ databases">
        <authorList>
            <person name="Neuveglise Cecile"/>
        </authorList>
    </citation>
    <scope>NUCLEOTIDE SEQUENCE [LARGE SCALE GENOMIC DNA]</scope>
    <source>
        <strain evidence="2 3">CBS 12615</strain>
    </source>
</reference>
<sequence>MRIQKPARNLKKSRNLGNFRKMHSVSTDHPRQGVLVDEMYSDLLPQQPTGVYFLLEVHTQETGLTPHEIVEVADENQDPAVNVHADVEVEEILSPGERTYDDHNRAHRDDEDIEMHDG</sequence>
<gene>
    <name evidence="2" type="ORF">LALA0_S11e04940g</name>
</gene>
<evidence type="ECO:0000313" key="3">
    <source>
        <dbReference type="Proteomes" id="UP000054304"/>
    </source>
</evidence>
<dbReference type="EMBL" id="LN736370">
    <property type="protein sequence ID" value="CEP64472.1"/>
    <property type="molecule type" value="Genomic_DNA"/>
</dbReference>
<protein>
    <submittedName>
        <fullName evidence="2">LALA0S11e04940g1_1</fullName>
    </submittedName>
</protein>
<evidence type="ECO:0000256" key="1">
    <source>
        <dbReference type="SAM" id="MobiDB-lite"/>
    </source>
</evidence>
<dbReference type="Proteomes" id="UP000054304">
    <property type="component" value="Unassembled WGS sequence"/>
</dbReference>
<name>A0A0C7N2X2_9SACH</name>
<organism evidence="2 3">
    <name type="scientific">Lachancea lanzarotensis</name>
    <dbReference type="NCBI Taxonomy" id="1245769"/>
    <lineage>
        <taxon>Eukaryota</taxon>
        <taxon>Fungi</taxon>
        <taxon>Dikarya</taxon>
        <taxon>Ascomycota</taxon>
        <taxon>Saccharomycotina</taxon>
        <taxon>Saccharomycetes</taxon>
        <taxon>Saccharomycetales</taxon>
        <taxon>Saccharomycetaceae</taxon>
        <taxon>Lachancea</taxon>
    </lineage>
</organism>
<feature type="region of interest" description="Disordered" evidence="1">
    <location>
        <begin position="94"/>
        <end position="118"/>
    </location>
</feature>